<evidence type="ECO:0000256" key="1">
    <source>
        <dbReference type="ARBA" id="ARBA00010062"/>
    </source>
</evidence>
<accession>A0A840L3Q7</accession>
<keyword evidence="4" id="KW-0029">Amino-acid transport</keyword>
<dbReference type="PANTHER" id="PTHR47235:SF1">
    <property type="entry name" value="BLR6548 PROTEIN"/>
    <property type="match status" value="1"/>
</dbReference>
<protein>
    <submittedName>
        <fullName evidence="6">ABC-type branched-subunit amino acid transport system substrate-binding protein</fullName>
    </submittedName>
</protein>
<comment type="caution">
    <text evidence="6">The sequence shown here is derived from an EMBL/GenBank/DDBJ whole genome shotgun (WGS) entry which is preliminary data.</text>
</comment>
<keyword evidence="2" id="KW-0813">Transport</keyword>
<proteinExistence type="inferred from homology"/>
<evidence type="ECO:0000313" key="7">
    <source>
        <dbReference type="Proteomes" id="UP000562027"/>
    </source>
</evidence>
<dbReference type="RefSeq" id="WP_184296767.1">
    <property type="nucleotide sequence ID" value="NZ_JACHLP010000002.1"/>
</dbReference>
<reference evidence="6 7" key="1">
    <citation type="submission" date="2020-08" db="EMBL/GenBank/DDBJ databases">
        <title>Functional genomics of gut bacteria from endangered species of beetles.</title>
        <authorList>
            <person name="Carlos-Shanley C."/>
        </authorList>
    </citation>
    <scope>NUCLEOTIDE SEQUENCE [LARGE SCALE GENOMIC DNA]</scope>
    <source>
        <strain evidence="6 7">S00239</strain>
    </source>
</reference>
<dbReference type="SUPFAM" id="SSF53822">
    <property type="entry name" value="Periplasmic binding protein-like I"/>
    <property type="match status" value="1"/>
</dbReference>
<feature type="domain" description="Leucine-binding protein" evidence="5">
    <location>
        <begin position="32"/>
        <end position="361"/>
    </location>
</feature>
<dbReference type="PRINTS" id="PR00337">
    <property type="entry name" value="LEUILEVALBP"/>
</dbReference>
<dbReference type="InterPro" id="IPR028081">
    <property type="entry name" value="Leu-bd"/>
</dbReference>
<evidence type="ECO:0000313" key="6">
    <source>
        <dbReference type="EMBL" id="MBB4842441.1"/>
    </source>
</evidence>
<dbReference type="EMBL" id="JACHLP010000002">
    <property type="protein sequence ID" value="MBB4842441.1"/>
    <property type="molecule type" value="Genomic_DNA"/>
</dbReference>
<dbReference type="PANTHER" id="PTHR47235">
    <property type="entry name" value="BLR6548 PROTEIN"/>
    <property type="match status" value="1"/>
</dbReference>
<keyword evidence="3" id="KW-0732">Signal</keyword>
<comment type="similarity">
    <text evidence="1">Belongs to the leucine-binding protein family.</text>
</comment>
<sequence>MPILGTRRRLLLAGGLAGCGLGSRAAERPQAEIHIGSSAALSGPAAALGQRFHAGAQACFKQLNQKGGIAGARLVSHLLDDAYEPARSEQNTRKLVEDPRVLALFGYVGTPTSHAALPFVRRWKIPFVGPFTGADVLWEPNPLVFNVRASYRAEALLLAADMQAQGIKRVGVLYQADLFGRAGMEALRDAGQPLGLQIGPTAQVQRNSDQVQSSLASLLAQPRPEAIFMVSTYASSAAFIKQARQLGYQGRFYSLSFVGLEPLREALGRDLSKLTVAQVVPDPADRTIPVVAAYQKAMRELGGKQLGAISLEGYLAARVLCEGLRNCRPPWTRASLAEGLATLGHLDLGGFHVDYGPQRHAGSSYIGLRSEP</sequence>
<dbReference type="InterPro" id="IPR000709">
    <property type="entry name" value="Leu_Ile_Val-bd"/>
</dbReference>
<keyword evidence="7" id="KW-1185">Reference proteome</keyword>
<gene>
    <name evidence="6" type="ORF">HNP55_000956</name>
</gene>
<dbReference type="Gene3D" id="3.40.50.2300">
    <property type="match status" value="2"/>
</dbReference>
<dbReference type="AlphaFoldDB" id="A0A840L3Q7"/>
<evidence type="ECO:0000256" key="4">
    <source>
        <dbReference type="ARBA" id="ARBA00022970"/>
    </source>
</evidence>
<dbReference type="GO" id="GO:0006865">
    <property type="term" value="P:amino acid transport"/>
    <property type="evidence" value="ECO:0007669"/>
    <property type="project" value="UniProtKB-KW"/>
</dbReference>
<name>A0A840L3Q7_9BURK</name>
<dbReference type="Pfam" id="PF13458">
    <property type="entry name" value="Peripla_BP_6"/>
    <property type="match status" value="1"/>
</dbReference>
<evidence type="ECO:0000259" key="5">
    <source>
        <dbReference type="Pfam" id="PF13458"/>
    </source>
</evidence>
<evidence type="ECO:0000256" key="2">
    <source>
        <dbReference type="ARBA" id="ARBA00022448"/>
    </source>
</evidence>
<dbReference type="CDD" id="cd19978">
    <property type="entry name" value="PBP1_ABC_ligand_binding-like"/>
    <property type="match status" value="1"/>
</dbReference>
<dbReference type="InterPro" id="IPR028082">
    <property type="entry name" value="Peripla_BP_I"/>
</dbReference>
<organism evidence="6 7">
    <name type="scientific">Roseateles oligotrophus</name>
    <dbReference type="NCBI Taxonomy" id="1769250"/>
    <lineage>
        <taxon>Bacteria</taxon>
        <taxon>Pseudomonadati</taxon>
        <taxon>Pseudomonadota</taxon>
        <taxon>Betaproteobacteria</taxon>
        <taxon>Burkholderiales</taxon>
        <taxon>Sphaerotilaceae</taxon>
        <taxon>Roseateles</taxon>
    </lineage>
</organism>
<dbReference type="Proteomes" id="UP000562027">
    <property type="component" value="Unassembled WGS sequence"/>
</dbReference>
<evidence type="ECO:0000256" key="3">
    <source>
        <dbReference type="ARBA" id="ARBA00022729"/>
    </source>
</evidence>